<gene>
    <name evidence="11" type="ORF">TCAL_13564</name>
</gene>
<comment type="function">
    <text evidence="6">Component of the gamma-tubulin ring complex (gTuRC) which mediates microtubule nucleation. The gTuRC regulates the minus-end nucleation of alpha-beta tubulin heterodimers that grow into microtubule protafilaments, a critical step in centrosome duplication and spindle formation. Plays a role in neuronal migration.</text>
</comment>
<dbReference type="GO" id="GO:0005813">
    <property type="term" value="C:centrosome"/>
    <property type="evidence" value="ECO:0007669"/>
    <property type="project" value="UniProtKB-SubCell"/>
</dbReference>
<comment type="caution">
    <text evidence="11">The sequence shown here is derived from an EMBL/GenBank/DDBJ whole genome shotgun (WGS) entry which is preliminary data.</text>
</comment>
<evidence type="ECO:0000259" key="9">
    <source>
        <dbReference type="Pfam" id="PF04130"/>
    </source>
</evidence>
<comment type="subcellular location">
    <subcellularLocation>
        <location evidence="1">Cytoplasm</location>
        <location evidence="1">Cytoskeleton</location>
        <location evidence="1">Microtubule organizing center</location>
        <location evidence="1">Centrosome</location>
    </subcellularLocation>
</comment>
<protein>
    <recommendedName>
        <fullName evidence="8">Gamma-tubulin complex component</fullName>
    </recommendedName>
</protein>
<dbReference type="GO" id="GO:0031122">
    <property type="term" value="P:cytoplasmic microtubule organization"/>
    <property type="evidence" value="ECO:0007669"/>
    <property type="project" value="TreeGrafter"/>
</dbReference>
<proteinExistence type="inferred from homology"/>
<name>A0A553PN38_TIGCA</name>
<dbReference type="GO" id="GO:0000930">
    <property type="term" value="C:gamma-tubulin complex"/>
    <property type="evidence" value="ECO:0007669"/>
    <property type="project" value="TreeGrafter"/>
</dbReference>
<dbReference type="GO" id="GO:0051321">
    <property type="term" value="P:meiotic cell cycle"/>
    <property type="evidence" value="ECO:0007669"/>
    <property type="project" value="TreeGrafter"/>
</dbReference>
<dbReference type="Proteomes" id="UP000318571">
    <property type="component" value="Chromosome 6"/>
</dbReference>
<evidence type="ECO:0000313" key="11">
    <source>
        <dbReference type="EMBL" id="TRY79093.1"/>
    </source>
</evidence>
<dbReference type="PANTHER" id="PTHR19302:SF13">
    <property type="entry name" value="GAMMA-TUBULIN COMPLEX COMPONENT 2"/>
    <property type="match status" value="1"/>
</dbReference>
<dbReference type="PANTHER" id="PTHR19302">
    <property type="entry name" value="GAMMA TUBULIN COMPLEX PROTEIN"/>
    <property type="match status" value="1"/>
</dbReference>
<feature type="domain" description="Gamma tubulin complex component protein N-terminal" evidence="10">
    <location>
        <begin position="153"/>
        <end position="442"/>
    </location>
</feature>
<sequence length="771" mass="88032">MEGSGVLGIVHDLAKDAKVPPDLSNQAENPSDFVAKFKDANSHGVSNLVPMMEILHGICRDDRTKALFSKSKRPPPIMSAANESSYRALKEKLLQQVGPLSVLDNQNAPQRSKRLFPDRPYMTLDYLCDDLMIKGNFGPLGKIPVVSQESAIIEDLLYCFIGIEGSHIKPIKNASTGQVDLKLDPSMDPSLRELVQRIAPLCQHYSTIVQFAEDWFQQGSGRVNQALSGALYQVIKDYYIFVTQLESQLRQHELTLNKLWFYIQPTLSTMAMVAELCRNCETMGARGGKTLSLLHQLVTCQTGNENCKAVAEFLVKAAAKPYFEILSRWIHRGMISDSGKDFFVEDNEVIDRTILPLEYSDDYWERRYTLRMDQIPAFLHSSSDMILRTGKYLNVIQQCDKSIRWPESVDEVQYMANPDQYTPLLEKAHAFASKTLLDLLVKDRDLIGHLRSVKHYFLLDQGDFIVQFMDLCEKELLQNVNKVEPARLESLLELAQRTSAANTDPYKDNVGVELLPYDLIFQMCKILSIDTDSEMDFKTPSNASDLTGLEAFAFGYDVQWPISLVLNRKSLACYQMLLRQLFYCKHVERLLSSVWISTKVFKCYPTDQYSQYAASFALRQKMLNFLQNLEYYMTFEVLEPNWEAMIAKIRSGKIANVDQVLEIHSDFLSTCLNDCMLSSPQLLTTVRKLLGVCVEFASFMEVVAQSCDELDTFHDEVAKFDLRFNSVLFSLLDRIAQMGRENYNERIMNILHRLDFNGFYTQALDQFGCTP</sequence>
<evidence type="ECO:0000256" key="7">
    <source>
        <dbReference type="ARBA" id="ARBA00093572"/>
    </source>
</evidence>
<dbReference type="InterPro" id="IPR041470">
    <property type="entry name" value="GCP_N"/>
</dbReference>
<evidence type="ECO:0000256" key="6">
    <source>
        <dbReference type="ARBA" id="ARBA00093403"/>
    </source>
</evidence>
<dbReference type="GO" id="GO:0051011">
    <property type="term" value="F:microtubule minus-end binding"/>
    <property type="evidence" value="ECO:0007669"/>
    <property type="project" value="TreeGrafter"/>
</dbReference>
<dbReference type="AlphaFoldDB" id="A0A553PN38"/>
<dbReference type="FunFam" id="1.20.120.1900:FF:000002">
    <property type="entry name" value="Gamma-tubulin complex component"/>
    <property type="match status" value="1"/>
</dbReference>
<dbReference type="EMBL" id="VCGU01000002">
    <property type="protein sequence ID" value="TRY79093.1"/>
    <property type="molecule type" value="Genomic_DNA"/>
</dbReference>
<dbReference type="GO" id="GO:0000922">
    <property type="term" value="C:spindle pole"/>
    <property type="evidence" value="ECO:0007669"/>
    <property type="project" value="InterPro"/>
</dbReference>
<dbReference type="OMA" id="GCSFANC"/>
<comment type="similarity">
    <text evidence="2 8">Belongs to the TUBGCP family.</text>
</comment>
<accession>A0A553PN38</accession>
<dbReference type="Gene3D" id="1.20.120.1900">
    <property type="entry name" value="Gamma-tubulin complex, C-terminal domain"/>
    <property type="match status" value="1"/>
</dbReference>
<dbReference type="GO" id="GO:0007020">
    <property type="term" value="P:microtubule nucleation"/>
    <property type="evidence" value="ECO:0007669"/>
    <property type="project" value="InterPro"/>
</dbReference>
<keyword evidence="3 8" id="KW-0963">Cytoplasm</keyword>
<reference evidence="11 12" key="1">
    <citation type="journal article" date="2018" name="Nat. Ecol. Evol.">
        <title>Genomic signatures of mitonuclear coevolution across populations of Tigriopus californicus.</title>
        <authorList>
            <person name="Barreto F.S."/>
            <person name="Watson E.T."/>
            <person name="Lima T.G."/>
            <person name="Willett C.S."/>
            <person name="Edmands S."/>
            <person name="Li W."/>
            <person name="Burton R.S."/>
        </authorList>
    </citation>
    <scope>NUCLEOTIDE SEQUENCE [LARGE SCALE GENOMIC DNA]</scope>
    <source>
        <strain evidence="11 12">San Diego</strain>
    </source>
</reference>
<evidence type="ECO:0000256" key="2">
    <source>
        <dbReference type="ARBA" id="ARBA00010337"/>
    </source>
</evidence>
<feature type="domain" description="Gamma tubulin complex component C-terminal" evidence="9">
    <location>
        <begin position="446"/>
        <end position="760"/>
    </location>
</feature>
<evidence type="ECO:0000313" key="12">
    <source>
        <dbReference type="Proteomes" id="UP000318571"/>
    </source>
</evidence>
<keyword evidence="4 8" id="KW-0493">Microtubule</keyword>
<dbReference type="InterPro" id="IPR040457">
    <property type="entry name" value="GCP_C"/>
</dbReference>
<dbReference type="Pfam" id="PF04130">
    <property type="entry name" value="GCP_C_terminal"/>
    <property type="match status" value="1"/>
</dbReference>
<keyword evidence="5 8" id="KW-0206">Cytoskeleton</keyword>
<dbReference type="InterPro" id="IPR007259">
    <property type="entry name" value="GCP"/>
</dbReference>
<keyword evidence="12" id="KW-1185">Reference proteome</keyword>
<dbReference type="STRING" id="6832.A0A553PN38"/>
<evidence type="ECO:0000256" key="1">
    <source>
        <dbReference type="ARBA" id="ARBA00004300"/>
    </source>
</evidence>
<evidence type="ECO:0000256" key="8">
    <source>
        <dbReference type="RuleBase" id="RU363050"/>
    </source>
</evidence>
<dbReference type="InterPro" id="IPR042241">
    <property type="entry name" value="GCP_C_sf"/>
</dbReference>
<evidence type="ECO:0000256" key="5">
    <source>
        <dbReference type="ARBA" id="ARBA00023212"/>
    </source>
</evidence>
<organism evidence="11 12">
    <name type="scientific">Tigriopus californicus</name>
    <name type="common">Marine copepod</name>
    <dbReference type="NCBI Taxonomy" id="6832"/>
    <lineage>
        <taxon>Eukaryota</taxon>
        <taxon>Metazoa</taxon>
        <taxon>Ecdysozoa</taxon>
        <taxon>Arthropoda</taxon>
        <taxon>Crustacea</taxon>
        <taxon>Multicrustacea</taxon>
        <taxon>Hexanauplia</taxon>
        <taxon>Copepoda</taxon>
        <taxon>Harpacticoida</taxon>
        <taxon>Harpacticidae</taxon>
        <taxon>Tigriopus</taxon>
    </lineage>
</organism>
<dbReference type="GO" id="GO:0043015">
    <property type="term" value="F:gamma-tubulin binding"/>
    <property type="evidence" value="ECO:0007669"/>
    <property type="project" value="InterPro"/>
</dbReference>
<dbReference type="GO" id="GO:0051225">
    <property type="term" value="P:spindle assembly"/>
    <property type="evidence" value="ECO:0007669"/>
    <property type="project" value="TreeGrafter"/>
</dbReference>
<comment type="subunit">
    <text evidence="7">Component of the gamma-tubulin ring complex (gTuRC) consisting of TUBGCP2, TUBGCP3, TUBGCP4, TUBGCP5 and TUBGCP6 and gamma-tubulin TUBG1 or TUBG2. TUBGCP2, TUBGCP3, TUBGCP4, TUBGCP5 and TUBGCP6 assemble in a 5:5:2:1:1 stoichiometry; each is associated with a gamma-tubulin, thereby arranging 14 gamma-tubulins in a helical manner. Gamma-tubulin at the first position is blocked by TUBGCP3 at the last position, allowing 13 protafilaments to grow into a microtubule. The gTuRC (via TUBGCP3 and TUBGCP6) interacts with ACTB and MZT1; the interactions form a luminal bridge that stabilizes the initial structure during complex assembly. The gTuRC (via TUBGCP2) interacts with MZT2A/MZT2B and CDK5RAP2 (via CM1 motif); the interactions play a role in gTuRC activation. Interacts with ATF5; the ATF5:PCNT:polyglutamylated tubulin (PGT) tripartite unites the mother centriole and the pericentriolar material (PCM) in the centrosome.</text>
</comment>
<evidence type="ECO:0000256" key="3">
    <source>
        <dbReference type="ARBA" id="ARBA00022490"/>
    </source>
</evidence>
<dbReference type="GO" id="GO:0000278">
    <property type="term" value="P:mitotic cell cycle"/>
    <property type="evidence" value="ECO:0007669"/>
    <property type="project" value="TreeGrafter"/>
</dbReference>
<evidence type="ECO:0000259" key="10">
    <source>
        <dbReference type="Pfam" id="PF17681"/>
    </source>
</evidence>
<dbReference type="GO" id="GO:0005874">
    <property type="term" value="C:microtubule"/>
    <property type="evidence" value="ECO:0007669"/>
    <property type="project" value="UniProtKB-KW"/>
</dbReference>
<evidence type="ECO:0000256" key="4">
    <source>
        <dbReference type="ARBA" id="ARBA00022701"/>
    </source>
</evidence>
<dbReference type="Pfam" id="PF17681">
    <property type="entry name" value="GCP_N_terminal"/>
    <property type="match status" value="1"/>
</dbReference>